<dbReference type="EMBL" id="UIGB01000001">
    <property type="protein sequence ID" value="SUU83036.1"/>
    <property type="molecule type" value="Genomic_DNA"/>
</dbReference>
<dbReference type="InterPro" id="IPR018490">
    <property type="entry name" value="cNMP-bd_dom_sf"/>
</dbReference>
<dbReference type="Gene3D" id="2.60.120.10">
    <property type="entry name" value="Jelly Rolls"/>
    <property type="match status" value="1"/>
</dbReference>
<dbReference type="PANTHER" id="PTHR24567:SF68">
    <property type="entry name" value="DNA-BINDING TRANSCRIPTIONAL DUAL REGULATOR CRP"/>
    <property type="match status" value="1"/>
</dbReference>
<dbReference type="InterPro" id="IPR000595">
    <property type="entry name" value="cNMP-bd_dom"/>
</dbReference>
<dbReference type="GO" id="GO:0003677">
    <property type="term" value="F:DNA binding"/>
    <property type="evidence" value="ECO:0007669"/>
    <property type="project" value="UniProtKB-KW"/>
</dbReference>
<dbReference type="GO" id="GO:0003700">
    <property type="term" value="F:DNA-binding transcription factor activity"/>
    <property type="evidence" value="ECO:0007669"/>
    <property type="project" value="TreeGrafter"/>
</dbReference>
<name>A0A380W2I5_AFIFE</name>
<gene>
    <name evidence="2" type="ORF">NCTC12722_00195</name>
</gene>
<dbReference type="Pfam" id="PF00027">
    <property type="entry name" value="cNMP_binding"/>
    <property type="match status" value="1"/>
</dbReference>
<keyword evidence="2" id="KW-0238">DNA-binding</keyword>
<dbReference type="RefSeq" id="WP_002717820.1">
    <property type="nucleotide sequence ID" value="NZ_UFSI01000001.1"/>
</dbReference>
<dbReference type="Proteomes" id="UP000254343">
    <property type="component" value="Unassembled WGS sequence"/>
</dbReference>
<evidence type="ECO:0000313" key="2">
    <source>
        <dbReference type="EMBL" id="SUU83036.1"/>
    </source>
</evidence>
<dbReference type="InterPro" id="IPR050397">
    <property type="entry name" value="Env_Response_Regulators"/>
</dbReference>
<dbReference type="CDD" id="cd00038">
    <property type="entry name" value="CAP_ED"/>
    <property type="match status" value="1"/>
</dbReference>
<dbReference type="InterPro" id="IPR014710">
    <property type="entry name" value="RmlC-like_jellyroll"/>
</dbReference>
<dbReference type="SUPFAM" id="SSF51206">
    <property type="entry name" value="cAMP-binding domain-like"/>
    <property type="match status" value="1"/>
</dbReference>
<protein>
    <submittedName>
        <fullName evidence="2">DNA-binding transcriptional dual regulator Crp</fullName>
    </submittedName>
</protein>
<reference evidence="2 3" key="1">
    <citation type="submission" date="2018-06" db="EMBL/GenBank/DDBJ databases">
        <authorList>
            <consortium name="Pathogen Informatics"/>
            <person name="Doyle S."/>
        </authorList>
    </citation>
    <scope>NUCLEOTIDE SEQUENCE [LARGE SCALE GENOMIC DNA]</scope>
    <source>
        <strain evidence="2 3">NCTC12722</strain>
    </source>
</reference>
<dbReference type="OrthoDB" id="9807547at2"/>
<dbReference type="SMART" id="SM00100">
    <property type="entry name" value="cNMP"/>
    <property type="match status" value="1"/>
</dbReference>
<accession>A0A380W2I5</accession>
<feature type="domain" description="Cyclic nucleotide-binding" evidence="1">
    <location>
        <begin position="15"/>
        <end position="130"/>
    </location>
</feature>
<organism evidence="2 3">
    <name type="scientific">Afipia felis</name>
    <name type="common">Cat scratch disease bacillus</name>
    <dbReference type="NCBI Taxonomy" id="1035"/>
    <lineage>
        <taxon>Bacteria</taxon>
        <taxon>Pseudomonadati</taxon>
        <taxon>Pseudomonadota</taxon>
        <taxon>Alphaproteobacteria</taxon>
        <taxon>Hyphomicrobiales</taxon>
        <taxon>Nitrobacteraceae</taxon>
        <taxon>Afipia</taxon>
    </lineage>
</organism>
<dbReference type="PANTHER" id="PTHR24567">
    <property type="entry name" value="CRP FAMILY TRANSCRIPTIONAL REGULATORY PROTEIN"/>
    <property type="match status" value="1"/>
</dbReference>
<dbReference type="GO" id="GO:0005829">
    <property type="term" value="C:cytosol"/>
    <property type="evidence" value="ECO:0007669"/>
    <property type="project" value="TreeGrafter"/>
</dbReference>
<proteinExistence type="predicted"/>
<evidence type="ECO:0000259" key="1">
    <source>
        <dbReference type="PROSITE" id="PS50042"/>
    </source>
</evidence>
<evidence type="ECO:0000313" key="3">
    <source>
        <dbReference type="Proteomes" id="UP000254343"/>
    </source>
</evidence>
<dbReference type="AlphaFoldDB" id="A0A380W2I5"/>
<sequence length="146" mass="15782">MSIEDDIALLARVPALNLLGMSALQVLAIGAEQRDYGYGDVLFHENDIADAGYVIRRGSFRVTAEGGPEVVVGAGELIGELALIIDMRRPATATALEHSTVVRVSRTLYQRVLESHPEAARRIRDDLAERTNAATSAIARLTSKLV</sequence>
<dbReference type="PROSITE" id="PS50042">
    <property type="entry name" value="CNMP_BINDING_3"/>
    <property type="match status" value="1"/>
</dbReference>